<protein>
    <submittedName>
        <fullName evidence="3">Colanic acid biosynthesis acetyltransferase</fullName>
    </submittedName>
</protein>
<name>A0ABT8ZVC0_9SPHN</name>
<reference evidence="3" key="1">
    <citation type="submission" date="2023-07" db="EMBL/GenBank/DDBJ databases">
        <authorList>
            <person name="Kim M.K."/>
        </authorList>
    </citation>
    <scope>NUCLEOTIDE SEQUENCE</scope>
    <source>
        <strain evidence="3">CA1-15</strain>
    </source>
</reference>
<evidence type="ECO:0000256" key="2">
    <source>
        <dbReference type="ARBA" id="ARBA00022679"/>
    </source>
</evidence>
<comment type="similarity">
    <text evidence="1">Belongs to the transferase hexapeptide repeat family.</text>
</comment>
<dbReference type="Proteomes" id="UP001176468">
    <property type="component" value="Unassembled WGS sequence"/>
</dbReference>
<dbReference type="EMBL" id="JAUQSZ010000001">
    <property type="protein sequence ID" value="MDO7840935.1"/>
    <property type="molecule type" value="Genomic_DNA"/>
</dbReference>
<dbReference type="RefSeq" id="WP_304559295.1">
    <property type="nucleotide sequence ID" value="NZ_JAUQSZ010000001.1"/>
</dbReference>
<comment type="caution">
    <text evidence="3">The sequence shown here is derived from an EMBL/GenBank/DDBJ whole genome shotgun (WGS) entry which is preliminary data.</text>
</comment>
<organism evidence="3 4">
    <name type="scientific">Sphingomonas immobilis</name>
    <dbReference type="NCBI Taxonomy" id="3063997"/>
    <lineage>
        <taxon>Bacteria</taxon>
        <taxon>Pseudomonadati</taxon>
        <taxon>Pseudomonadota</taxon>
        <taxon>Alphaproteobacteria</taxon>
        <taxon>Sphingomonadales</taxon>
        <taxon>Sphingomonadaceae</taxon>
        <taxon>Sphingomonas</taxon>
    </lineage>
</organism>
<sequence>MSDTGHAALIRQPPTSFASKAGRAAWGVVWLLLYRPSPRPFHFWRRMLLRLFGARIAGGAKPYPSATVWAPWNLVMGAGSTLGDAVDCYSVARVELGRGATVSQRAYLCTASRDVDDADAPLMTAPIVIHAYGWVAAEAYVGPGVTVAEGGVVAARAVAVKDVPEWTVVAGHPAKPLRARDRAGRG</sequence>
<evidence type="ECO:0000313" key="4">
    <source>
        <dbReference type="Proteomes" id="UP001176468"/>
    </source>
</evidence>
<evidence type="ECO:0000256" key="1">
    <source>
        <dbReference type="ARBA" id="ARBA00007274"/>
    </source>
</evidence>
<dbReference type="PANTHER" id="PTHR23416">
    <property type="entry name" value="SIALIC ACID SYNTHASE-RELATED"/>
    <property type="match status" value="1"/>
</dbReference>
<gene>
    <name evidence="3" type="ORF">Q5H94_01225</name>
</gene>
<dbReference type="InterPro" id="IPR011004">
    <property type="entry name" value="Trimer_LpxA-like_sf"/>
</dbReference>
<proteinExistence type="inferred from homology"/>
<dbReference type="SUPFAM" id="SSF51161">
    <property type="entry name" value="Trimeric LpxA-like enzymes"/>
    <property type="match status" value="1"/>
</dbReference>
<evidence type="ECO:0000313" key="3">
    <source>
        <dbReference type="EMBL" id="MDO7840935.1"/>
    </source>
</evidence>
<dbReference type="PANTHER" id="PTHR23416:SF23">
    <property type="entry name" value="ACETYLTRANSFERASE C18B11.09C-RELATED"/>
    <property type="match status" value="1"/>
</dbReference>
<dbReference type="InterPro" id="IPR051159">
    <property type="entry name" value="Hexapeptide_acetyltransf"/>
</dbReference>
<dbReference type="Gene3D" id="2.160.10.10">
    <property type="entry name" value="Hexapeptide repeat proteins"/>
    <property type="match status" value="1"/>
</dbReference>
<keyword evidence="4" id="KW-1185">Reference proteome</keyword>
<accession>A0ABT8ZVC0</accession>
<keyword evidence="2" id="KW-0808">Transferase</keyword>